<evidence type="ECO:0000256" key="1">
    <source>
        <dbReference type="SAM" id="SignalP"/>
    </source>
</evidence>
<dbReference type="Proteomes" id="UP000271554">
    <property type="component" value="Chromosome"/>
</dbReference>
<feature type="chain" id="PRO_5038447061" description="Lipoprotein" evidence="1">
    <location>
        <begin position="23"/>
        <end position="315"/>
    </location>
</feature>
<proteinExistence type="predicted"/>
<dbReference type="OrthoDB" id="3369896at2"/>
<dbReference type="PROSITE" id="PS51257">
    <property type="entry name" value="PROKAR_LIPOPROTEIN"/>
    <property type="match status" value="1"/>
</dbReference>
<dbReference type="Gene3D" id="2.50.20.20">
    <property type="match status" value="1"/>
</dbReference>
<dbReference type="AlphaFoldDB" id="A0A387HB69"/>
<accession>A0A387HB69</accession>
<protein>
    <recommendedName>
        <fullName evidence="4">Lipoprotein</fullName>
    </recommendedName>
</protein>
<sequence length="315" mass="32375">MSGSFKRAGISFAAVAVLVAGAAACQGGDGKKAAGAPEKAAGQSSSADARTALQAAYKKTAAAKSAKVTMKMSVPSIVGAGVGDMEMTGIQAWNPSAMDFTMTTPALKGMPDAPDKIRTVMLNNVMYMDMGAEAAKDNGGKRWMKMDLGALAKDGGGGLAQQMTGGAQNQDPAQQLALLTDSPHVRHLGSEQIDGAPAEHYKGTLTLEEALATNKSLDGLSGQERQKFIDAMKGAGIKAYDTELWIAKSGYPVRMDVGIDSPQGKLTMSAHYSDYGTTSAVRAPAAAETYDFADSLKDLGKGDLGKGDLGKGGAA</sequence>
<feature type="signal peptide" evidence="1">
    <location>
        <begin position="1"/>
        <end position="22"/>
    </location>
</feature>
<dbReference type="InterPro" id="IPR029046">
    <property type="entry name" value="LolA/LolB/LppX"/>
</dbReference>
<dbReference type="KEGG" id="shun:DWB77_03234"/>
<evidence type="ECO:0000313" key="3">
    <source>
        <dbReference type="Proteomes" id="UP000271554"/>
    </source>
</evidence>
<evidence type="ECO:0008006" key="4">
    <source>
        <dbReference type="Google" id="ProtNLM"/>
    </source>
</evidence>
<reference evidence="2 3" key="1">
    <citation type="submission" date="2018-10" db="EMBL/GenBank/DDBJ databases">
        <title>Relationship between Morphology and Antimicrobial Activity in Streptomyces.</title>
        <authorList>
            <person name="Kang H.J."/>
            <person name="Kim S.B."/>
        </authorList>
    </citation>
    <scope>NUCLEOTIDE SEQUENCE [LARGE SCALE GENOMIC DNA]</scope>
    <source>
        <strain evidence="2 3">BH38</strain>
    </source>
</reference>
<dbReference type="RefSeq" id="WP_120721914.1">
    <property type="nucleotide sequence ID" value="NZ_CP032698.1"/>
</dbReference>
<keyword evidence="3" id="KW-1185">Reference proteome</keyword>
<dbReference type="SUPFAM" id="SSF89392">
    <property type="entry name" value="Prokaryotic lipoproteins and lipoprotein localization factors"/>
    <property type="match status" value="1"/>
</dbReference>
<gene>
    <name evidence="2" type="ORF">DWB77_03234</name>
</gene>
<organism evidence="2 3">
    <name type="scientific">Streptomyces hundungensis</name>
    <dbReference type="NCBI Taxonomy" id="1077946"/>
    <lineage>
        <taxon>Bacteria</taxon>
        <taxon>Bacillati</taxon>
        <taxon>Actinomycetota</taxon>
        <taxon>Actinomycetes</taxon>
        <taxon>Kitasatosporales</taxon>
        <taxon>Streptomycetaceae</taxon>
        <taxon>Streptomyces</taxon>
    </lineage>
</organism>
<evidence type="ECO:0000313" key="2">
    <source>
        <dbReference type="EMBL" id="AYG81096.1"/>
    </source>
</evidence>
<dbReference type="EMBL" id="CP032698">
    <property type="protein sequence ID" value="AYG81096.1"/>
    <property type="molecule type" value="Genomic_DNA"/>
</dbReference>
<name>A0A387HB69_9ACTN</name>
<keyword evidence="1" id="KW-0732">Signal</keyword>